<dbReference type="Proteomes" id="UP000813427">
    <property type="component" value="Unassembled WGS sequence"/>
</dbReference>
<dbReference type="EMBL" id="JAGPXF010000004">
    <property type="protein sequence ID" value="KAH7246260.1"/>
    <property type="molecule type" value="Genomic_DNA"/>
</dbReference>
<evidence type="ECO:0000256" key="1">
    <source>
        <dbReference type="SAM" id="MobiDB-lite"/>
    </source>
</evidence>
<name>A0A8K0WBV3_9HYPO</name>
<gene>
    <name evidence="2" type="ORF">BKA59DRAFT_477543</name>
</gene>
<feature type="region of interest" description="Disordered" evidence="1">
    <location>
        <begin position="140"/>
        <end position="159"/>
    </location>
</feature>
<proteinExistence type="predicted"/>
<sequence length="184" mass="20817">MDLTHDGLVVCLRCWRKFSKKEMKEHIAGPMCEYNVRCSKARKVWVLYTAFCSETQLPITPPKSTTLRKKPHRPFPRPIYPAQQQFGQGQTAGPSLVPSAIGNAASYLPSPNLDESPRWWKKTGKTWMDMSYIGMHPNLQRPIEAADPPPLQPTDQRQDLALEKHGSIVILQGDGEKDSGYWSV</sequence>
<keyword evidence="3" id="KW-1185">Reference proteome</keyword>
<evidence type="ECO:0000313" key="2">
    <source>
        <dbReference type="EMBL" id="KAH7246260.1"/>
    </source>
</evidence>
<protein>
    <submittedName>
        <fullName evidence="2">Uncharacterized protein</fullName>
    </submittedName>
</protein>
<organism evidence="2 3">
    <name type="scientific">Fusarium tricinctum</name>
    <dbReference type="NCBI Taxonomy" id="61284"/>
    <lineage>
        <taxon>Eukaryota</taxon>
        <taxon>Fungi</taxon>
        <taxon>Dikarya</taxon>
        <taxon>Ascomycota</taxon>
        <taxon>Pezizomycotina</taxon>
        <taxon>Sordariomycetes</taxon>
        <taxon>Hypocreomycetidae</taxon>
        <taxon>Hypocreales</taxon>
        <taxon>Nectriaceae</taxon>
        <taxon>Fusarium</taxon>
        <taxon>Fusarium tricinctum species complex</taxon>
    </lineage>
</organism>
<dbReference type="OrthoDB" id="409136at2759"/>
<accession>A0A8K0WBV3</accession>
<comment type="caution">
    <text evidence="2">The sequence shown here is derived from an EMBL/GenBank/DDBJ whole genome shotgun (WGS) entry which is preliminary data.</text>
</comment>
<reference evidence="2" key="1">
    <citation type="journal article" date="2021" name="Nat. Commun.">
        <title>Genetic determinants of endophytism in the Arabidopsis root mycobiome.</title>
        <authorList>
            <person name="Mesny F."/>
            <person name="Miyauchi S."/>
            <person name="Thiergart T."/>
            <person name="Pickel B."/>
            <person name="Atanasova L."/>
            <person name="Karlsson M."/>
            <person name="Huettel B."/>
            <person name="Barry K.W."/>
            <person name="Haridas S."/>
            <person name="Chen C."/>
            <person name="Bauer D."/>
            <person name="Andreopoulos W."/>
            <person name="Pangilinan J."/>
            <person name="LaButti K."/>
            <person name="Riley R."/>
            <person name="Lipzen A."/>
            <person name="Clum A."/>
            <person name="Drula E."/>
            <person name="Henrissat B."/>
            <person name="Kohler A."/>
            <person name="Grigoriev I.V."/>
            <person name="Martin F.M."/>
            <person name="Hacquard S."/>
        </authorList>
    </citation>
    <scope>NUCLEOTIDE SEQUENCE</scope>
    <source>
        <strain evidence="2">MPI-SDFR-AT-0068</strain>
    </source>
</reference>
<dbReference type="AlphaFoldDB" id="A0A8K0WBV3"/>
<evidence type="ECO:0000313" key="3">
    <source>
        <dbReference type="Proteomes" id="UP000813427"/>
    </source>
</evidence>